<reference evidence="8 9" key="1">
    <citation type="submission" date="2019-03" db="EMBL/GenBank/DDBJ databases">
        <title>Complete genome sequence of Paenisporosarcina antarctica CGMCC 1.6503T.</title>
        <authorList>
            <person name="Rong J.-C."/>
            <person name="Chi N.-Y."/>
            <person name="Zhang Q.-F."/>
        </authorList>
    </citation>
    <scope>NUCLEOTIDE SEQUENCE [LARGE SCALE GENOMIC DNA]</scope>
    <source>
        <strain evidence="8 9">CGMCC 1.6503</strain>
    </source>
</reference>
<comment type="catalytic activity">
    <reaction evidence="6">
        <text>3-hydroxy-L-kynurenine + H2O = 3-hydroxyanthranilate + L-alanine + H(+)</text>
        <dbReference type="Rhea" id="RHEA:25143"/>
        <dbReference type="ChEBI" id="CHEBI:15377"/>
        <dbReference type="ChEBI" id="CHEBI:15378"/>
        <dbReference type="ChEBI" id="CHEBI:36559"/>
        <dbReference type="ChEBI" id="CHEBI:57972"/>
        <dbReference type="ChEBI" id="CHEBI:58125"/>
        <dbReference type="EC" id="3.7.1.3"/>
    </reaction>
</comment>
<name>A0A4P6ZVY7_9BACL</name>
<feature type="binding site" evidence="4">
    <location>
        <position position="262"/>
    </location>
    <ligand>
        <name>pyridoxal 5'-phosphate</name>
        <dbReference type="ChEBI" id="CHEBI:597326"/>
    </ligand>
</feature>
<dbReference type="Pfam" id="PF22580">
    <property type="entry name" value="KYNU_C"/>
    <property type="match status" value="1"/>
</dbReference>
<dbReference type="InterPro" id="IPR004839">
    <property type="entry name" value="Aminotransferase_I/II_large"/>
</dbReference>
<gene>
    <name evidence="4 8" type="primary">kynU</name>
    <name evidence="8" type="ORF">E2636_04340</name>
</gene>
<dbReference type="OrthoDB" id="9812626at2"/>
<evidence type="ECO:0000313" key="9">
    <source>
        <dbReference type="Proteomes" id="UP000294292"/>
    </source>
</evidence>
<dbReference type="GO" id="GO:0030170">
    <property type="term" value="F:pyridoxal phosphate binding"/>
    <property type="evidence" value="ECO:0007669"/>
    <property type="project" value="UniProtKB-UniRule"/>
</dbReference>
<comment type="caution">
    <text evidence="4">Lacks conserved residue(s) required for the propagation of feature annotation.</text>
</comment>
<feature type="modified residue" description="N6-(pyridoxal phosphate)lysine" evidence="4">
    <location>
        <position position="234"/>
    </location>
</feature>
<evidence type="ECO:0000256" key="3">
    <source>
        <dbReference type="ARBA" id="ARBA00022898"/>
    </source>
</evidence>
<dbReference type="Gene3D" id="3.90.1150.10">
    <property type="entry name" value="Aspartate Aminotransferase, domain 1"/>
    <property type="match status" value="1"/>
</dbReference>
<comment type="pathway">
    <text evidence="4 6">Amino-acid degradation; L-kynurenine degradation; L-alanine and anthranilate from L-kynurenine: step 1/1.</text>
</comment>
<feature type="domain" description="Aminotransferase class I/classII large" evidence="7">
    <location>
        <begin position="75"/>
        <end position="219"/>
    </location>
</feature>
<feature type="binding site" evidence="4">
    <location>
        <position position="233"/>
    </location>
    <ligand>
        <name>pyridoxal 5'-phosphate</name>
        <dbReference type="ChEBI" id="CHEBI:597326"/>
    </ligand>
</feature>
<dbReference type="GO" id="GO:0009435">
    <property type="term" value="P:NAD+ biosynthetic process"/>
    <property type="evidence" value="ECO:0007669"/>
    <property type="project" value="UniProtKB-UniRule"/>
</dbReference>
<evidence type="ECO:0000256" key="2">
    <source>
        <dbReference type="ARBA" id="ARBA00022801"/>
    </source>
</evidence>
<dbReference type="UniPathway" id="UPA00253">
    <property type="reaction ID" value="UER00329"/>
</dbReference>
<comment type="catalytic activity">
    <reaction evidence="4 6">
        <text>L-kynurenine + H2O = anthranilate + L-alanine + H(+)</text>
        <dbReference type="Rhea" id="RHEA:16813"/>
        <dbReference type="ChEBI" id="CHEBI:15377"/>
        <dbReference type="ChEBI" id="CHEBI:15378"/>
        <dbReference type="ChEBI" id="CHEBI:16567"/>
        <dbReference type="ChEBI" id="CHEBI:57959"/>
        <dbReference type="ChEBI" id="CHEBI:57972"/>
        <dbReference type="EC" id="3.7.1.3"/>
    </reaction>
</comment>
<keyword evidence="3 4" id="KW-0663">Pyridoxal phosphate</keyword>
<proteinExistence type="inferred from homology"/>
<dbReference type="GO" id="GO:0030429">
    <property type="term" value="F:kynureninase activity"/>
    <property type="evidence" value="ECO:0007669"/>
    <property type="project" value="UniProtKB-UniRule"/>
</dbReference>
<feature type="binding site" evidence="4">
    <location>
        <position position="290"/>
    </location>
    <ligand>
        <name>pyridoxal 5'-phosphate</name>
        <dbReference type="ChEBI" id="CHEBI:597326"/>
    </ligand>
</feature>
<evidence type="ECO:0000256" key="1">
    <source>
        <dbReference type="ARBA" id="ARBA00022642"/>
    </source>
</evidence>
<comment type="cofactor">
    <cofactor evidence="4 6">
        <name>pyridoxal 5'-phosphate</name>
        <dbReference type="ChEBI" id="CHEBI:597326"/>
    </cofactor>
</comment>
<dbReference type="GO" id="GO:0019441">
    <property type="term" value="P:L-tryptophan catabolic process to kynurenine"/>
    <property type="evidence" value="ECO:0007669"/>
    <property type="project" value="TreeGrafter"/>
</dbReference>
<accession>A0A4P6ZVY7</accession>
<keyword evidence="1 4" id="KW-0662">Pyridine nucleotide biosynthesis</keyword>
<dbReference type="HAMAP" id="MF_01970">
    <property type="entry name" value="Kynureninase"/>
    <property type="match status" value="1"/>
</dbReference>
<dbReference type="Pfam" id="PF00155">
    <property type="entry name" value="Aminotran_1_2"/>
    <property type="match status" value="1"/>
</dbReference>
<dbReference type="GO" id="GO:0005737">
    <property type="term" value="C:cytoplasm"/>
    <property type="evidence" value="ECO:0007669"/>
    <property type="project" value="UniProtKB-UniRule"/>
</dbReference>
<protein>
    <recommendedName>
        <fullName evidence="4 5">Kynureninase</fullName>
        <ecNumber evidence="4 5">3.7.1.3</ecNumber>
    </recommendedName>
    <alternativeName>
        <fullName evidence="4">L-kynurenine hydrolase</fullName>
    </alternativeName>
</protein>
<evidence type="ECO:0000256" key="4">
    <source>
        <dbReference type="HAMAP-Rule" id="MF_01970"/>
    </source>
</evidence>
<evidence type="ECO:0000313" key="8">
    <source>
        <dbReference type="EMBL" id="QBP40403.1"/>
    </source>
</evidence>
<feature type="binding site" evidence="4">
    <location>
        <position position="99"/>
    </location>
    <ligand>
        <name>pyridoxal 5'-phosphate</name>
        <dbReference type="ChEBI" id="CHEBI:597326"/>
    </ligand>
</feature>
<dbReference type="InterPro" id="IPR015424">
    <property type="entry name" value="PyrdxlP-dep_Trfase"/>
</dbReference>
<keyword evidence="2 4" id="KW-0378">Hydrolase</keyword>
<dbReference type="Gene3D" id="3.40.640.10">
    <property type="entry name" value="Type I PLP-dependent aspartate aminotransferase-like (Major domain)"/>
    <property type="match status" value="1"/>
</dbReference>
<dbReference type="InterPro" id="IPR010111">
    <property type="entry name" value="Kynureninase"/>
</dbReference>
<dbReference type="Proteomes" id="UP000294292">
    <property type="component" value="Chromosome"/>
</dbReference>
<keyword evidence="9" id="KW-1185">Reference proteome</keyword>
<sequence length="423" mass="47139">MDTTVMFAKEMDNQDNMRTFKEEFYLPENQLYMDGNSLGLMSKRSEATLENLLSSWREKGIDGWTEGKDPWFTYSEKLSERVATVVGANSNEVMVTGSITVNIHQMLSTLFHPTAERSVIVVDELNFPSDIYAVESHLKLRGLDPAVSLRKVKSDDGYTLTLAAIEEMLTEDVAILMLPSVLYRSGQLLDVEKITEMAHSKGILVGFDLAHSIGAVPHQLHNQKVDFAIWCHYKYMNSGPGGSGGLYIHERHHDELPGLAGWFGSDKTKQFDMSHDFSKASGAGAYQIGTPNLFSVAPLTGSVELFEEAGMGNVRAKSLALTQYLRDLIQAEVGRFSFVDVTPVDDEARGGHIALAHPEAARICKALKQANVVPDFRSPDIIRLAPISFYSSFEDVWEMVQRLKLIMAEETYKTFSNERNVVA</sequence>
<dbReference type="InterPro" id="IPR015422">
    <property type="entry name" value="PyrdxlP-dep_Trfase_small"/>
</dbReference>
<dbReference type="PIRSF" id="PIRSF038800">
    <property type="entry name" value="KYNU"/>
    <property type="match status" value="1"/>
</dbReference>
<evidence type="ECO:0000256" key="5">
    <source>
        <dbReference type="NCBIfam" id="TIGR01814"/>
    </source>
</evidence>
<dbReference type="EC" id="3.7.1.3" evidence="4 5"/>
<feature type="binding site" evidence="4">
    <location>
        <begin position="127"/>
        <end position="130"/>
    </location>
    <ligand>
        <name>pyridoxal 5'-phosphate</name>
        <dbReference type="ChEBI" id="CHEBI:597326"/>
    </ligand>
</feature>
<organism evidence="8 9">
    <name type="scientific">Paenisporosarcina antarctica</name>
    <dbReference type="NCBI Taxonomy" id="417367"/>
    <lineage>
        <taxon>Bacteria</taxon>
        <taxon>Bacillati</taxon>
        <taxon>Bacillota</taxon>
        <taxon>Bacilli</taxon>
        <taxon>Bacillales</taxon>
        <taxon>Caryophanaceae</taxon>
        <taxon>Paenisporosarcina</taxon>
    </lineage>
</organism>
<dbReference type="NCBIfam" id="TIGR01814">
    <property type="entry name" value="kynureninase"/>
    <property type="match status" value="1"/>
</dbReference>
<feature type="binding site" evidence="4">
    <location>
        <position position="208"/>
    </location>
    <ligand>
        <name>pyridoxal 5'-phosphate</name>
        <dbReference type="ChEBI" id="CHEBI:597326"/>
    </ligand>
</feature>
<comment type="subunit">
    <text evidence="4 6">Homodimer.</text>
</comment>
<evidence type="ECO:0000256" key="6">
    <source>
        <dbReference type="PIRNR" id="PIRNR038800"/>
    </source>
</evidence>
<comment type="pathway">
    <text evidence="4 6">Cofactor biosynthesis; NAD(+) biosynthesis; quinolinate from L-kynurenine: step 2/3.</text>
</comment>
<dbReference type="SUPFAM" id="SSF53383">
    <property type="entry name" value="PLP-dependent transferases"/>
    <property type="match status" value="1"/>
</dbReference>
<dbReference type="PANTHER" id="PTHR14084">
    <property type="entry name" value="KYNURENINASE"/>
    <property type="match status" value="1"/>
</dbReference>
<comment type="function">
    <text evidence="4 6">Catalyzes the cleavage of L-kynurenine (L-Kyn) and L-3-hydroxykynurenine (L-3OHKyn) into anthranilic acid (AA) and 3-hydroxyanthranilic acid (3-OHAA), respectively.</text>
</comment>
<dbReference type="KEGG" id="panc:E2636_04340"/>
<comment type="similarity">
    <text evidence="4 6">Belongs to the kynureninase family.</text>
</comment>
<dbReference type="GO" id="GO:0019805">
    <property type="term" value="P:quinolinate biosynthetic process"/>
    <property type="evidence" value="ECO:0007669"/>
    <property type="project" value="UniProtKB-UniRule"/>
</dbReference>
<feature type="binding site" evidence="4">
    <location>
        <position position="211"/>
    </location>
    <ligand>
        <name>pyridoxal 5'-phosphate</name>
        <dbReference type="ChEBI" id="CHEBI:597326"/>
    </ligand>
</feature>
<dbReference type="PANTHER" id="PTHR14084:SF0">
    <property type="entry name" value="KYNURENINASE"/>
    <property type="match status" value="1"/>
</dbReference>
<dbReference type="UniPathway" id="UPA00334">
    <property type="reaction ID" value="UER00455"/>
</dbReference>
<feature type="binding site" evidence="4">
    <location>
        <position position="100"/>
    </location>
    <ligand>
        <name>pyridoxal 5'-phosphate</name>
        <dbReference type="ChEBI" id="CHEBI:597326"/>
    </ligand>
</feature>
<dbReference type="InterPro" id="IPR015421">
    <property type="entry name" value="PyrdxlP-dep_Trfase_major"/>
</dbReference>
<dbReference type="GO" id="GO:0043420">
    <property type="term" value="P:anthranilate metabolic process"/>
    <property type="evidence" value="ECO:0007669"/>
    <property type="project" value="TreeGrafter"/>
</dbReference>
<dbReference type="GO" id="GO:0097053">
    <property type="term" value="P:L-kynurenine catabolic process"/>
    <property type="evidence" value="ECO:0007669"/>
    <property type="project" value="UniProtKB-UniRule"/>
</dbReference>
<evidence type="ECO:0000259" key="7">
    <source>
        <dbReference type="Pfam" id="PF00155"/>
    </source>
</evidence>
<dbReference type="AlphaFoldDB" id="A0A4P6ZVY7"/>
<dbReference type="EMBL" id="CP038015">
    <property type="protein sequence ID" value="QBP40403.1"/>
    <property type="molecule type" value="Genomic_DNA"/>
</dbReference>
<dbReference type="RefSeq" id="WP_134209131.1">
    <property type="nucleotide sequence ID" value="NZ_CP038015.1"/>
</dbReference>